<evidence type="ECO:0000313" key="3">
    <source>
        <dbReference type="Proteomes" id="UP000226431"/>
    </source>
</evidence>
<dbReference type="InterPro" id="IPR036291">
    <property type="entry name" value="NAD(P)-bd_dom_sf"/>
</dbReference>
<dbReference type="OrthoDB" id="16464at2759"/>
<evidence type="ECO:0000313" key="2">
    <source>
        <dbReference type="EMBL" id="PHH72219.1"/>
    </source>
</evidence>
<reference evidence="2 3" key="1">
    <citation type="submission" date="2017-06" db="EMBL/GenBank/DDBJ databases">
        <title>Ant-infecting Ophiocordyceps genomes reveal a high diversity of potential behavioral manipulation genes and a possible major role for enterotoxins.</title>
        <authorList>
            <person name="De Bekker C."/>
            <person name="Evans H.C."/>
            <person name="Brachmann A."/>
            <person name="Hughes D.P."/>
        </authorList>
    </citation>
    <scope>NUCLEOTIDE SEQUENCE [LARGE SCALE GENOMIC DNA]</scope>
    <source>
        <strain evidence="2 3">Map16</strain>
    </source>
</reference>
<dbReference type="SUPFAM" id="SSF51735">
    <property type="entry name" value="NAD(P)-binding Rossmann-fold domains"/>
    <property type="match status" value="1"/>
</dbReference>
<dbReference type="GO" id="GO:0006556">
    <property type="term" value="P:S-adenosylmethionine biosynthetic process"/>
    <property type="evidence" value="ECO:0007669"/>
    <property type="project" value="TreeGrafter"/>
</dbReference>
<dbReference type="AlphaFoldDB" id="A0A2C5XH56"/>
<dbReference type="STRING" id="2004952.A0A2C5XH56"/>
<dbReference type="CDD" id="cd05254">
    <property type="entry name" value="dTDP_HR_like_SDR_e"/>
    <property type="match status" value="1"/>
</dbReference>
<dbReference type="Gene3D" id="3.40.50.720">
    <property type="entry name" value="NAD(P)-binding Rossmann-like Domain"/>
    <property type="match status" value="1"/>
</dbReference>
<evidence type="ECO:0000259" key="1">
    <source>
        <dbReference type="Pfam" id="PF01370"/>
    </source>
</evidence>
<protein>
    <recommendedName>
        <fullName evidence="1">NAD-dependent epimerase/dehydratase domain-containing protein</fullName>
    </recommendedName>
</protein>
<gene>
    <name evidence="2" type="ORF">CDD80_4675</name>
</gene>
<dbReference type="PANTHER" id="PTHR10491:SF4">
    <property type="entry name" value="METHIONINE ADENOSYLTRANSFERASE 2 SUBUNIT BETA"/>
    <property type="match status" value="1"/>
</dbReference>
<proteinExistence type="predicted"/>
<dbReference type="GO" id="GO:0048269">
    <property type="term" value="C:methionine adenosyltransferase complex"/>
    <property type="evidence" value="ECO:0007669"/>
    <property type="project" value="TreeGrafter"/>
</dbReference>
<dbReference type="Proteomes" id="UP000226431">
    <property type="component" value="Unassembled WGS sequence"/>
</dbReference>
<dbReference type="Pfam" id="PF01370">
    <property type="entry name" value="Epimerase"/>
    <property type="match status" value="1"/>
</dbReference>
<keyword evidence="3" id="KW-1185">Reference proteome</keyword>
<dbReference type="EMBL" id="NJES01000437">
    <property type="protein sequence ID" value="PHH72219.1"/>
    <property type="molecule type" value="Genomic_DNA"/>
</dbReference>
<name>A0A2C5XH56_9HYPO</name>
<dbReference type="InterPro" id="IPR005913">
    <property type="entry name" value="dTDP_dehydrorham_reduct"/>
</dbReference>
<accession>A0A2C5XH56</accession>
<dbReference type="GO" id="GO:0048270">
    <property type="term" value="F:methionine adenosyltransferase regulator activity"/>
    <property type="evidence" value="ECO:0007669"/>
    <property type="project" value="TreeGrafter"/>
</dbReference>
<organism evidence="2 3">
    <name type="scientific">Ophiocordyceps camponoti-rufipedis</name>
    <dbReference type="NCBI Taxonomy" id="2004952"/>
    <lineage>
        <taxon>Eukaryota</taxon>
        <taxon>Fungi</taxon>
        <taxon>Dikarya</taxon>
        <taxon>Ascomycota</taxon>
        <taxon>Pezizomycotina</taxon>
        <taxon>Sordariomycetes</taxon>
        <taxon>Hypocreomycetidae</taxon>
        <taxon>Hypocreales</taxon>
        <taxon>Ophiocordycipitaceae</taxon>
        <taxon>Ophiocordyceps</taxon>
    </lineage>
</organism>
<feature type="domain" description="NAD-dependent epimerase/dehydratase" evidence="1">
    <location>
        <begin position="22"/>
        <end position="164"/>
    </location>
</feature>
<dbReference type="InterPro" id="IPR001509">
    <property type="entry name" value="Epimerase_deHydtase"/>
</dbReference>
<sequence length="306" mass="34149">MDTPSSCSAPKKAPDTTVRRYLIWGGKGWIAGHLVELLRAKDEQVFTTTVRMEDQHAVLSELISMDPTHVINAAGCTGRPNIDWCEENKHETLRSNAIGTLNLADCCAKAGVHCTVLATGCIFSYDDDHPIGGPGFTETDEPNFEGSFYSHVKGLVEPMLIAYNCLILRLRMPVSDDLHPRSFLTKIMGYERVVNVPNSHSILHDLLPAVIAMAQHSETGVYNFVNPGAISHNEVLDLFRDVVRPSLTYKNFSLEEQAKVLKAGRSNCKLDTTKLENKLREYEMEVPEIHEAYKRCFARMKEAGIS</sequence>
<dbReference type="PANTHER" id="PTHR10491">
    <property type="entry name" value="DTDP-4-DEHYDRORHAMNOSE REDUCTASE"/>
    <property type="match status" value="1"/>
</dbReference>
<comment type="caution">
    <text evidence="2">The sequence shown here is derived from an EMBL/GenBank/DDBJ whole genome shotgun (WGS) entry which is preliminary data.</text>
</comment>